<dbReference type="Proteomes" id="UP000095286">
    <property type="component" value="Unplaced"/>
</dbReference>
<sequence length="599" mass="68068">MHVDGFVPITYPNEVDKNGFTNWRKSITGQNIDANSRGLQPKPDAVPFDKVAHQIEAEANSGDNFGKDNAKDYEGKFIRKTTTGDSFGKHSGEVFDSDRTRTRTDPYTTPSSTTAAPPNVSSPTQATSIPTTTPFAGIMHNGKLAMTIADIPAGELMKYKNKQFVFPPDMTHFKFRQMTSIANNGTQNETDSQVIPIVTGGDLRDNAKSEMNAAIDRAFKDLDVTLTKIKQGRQEVYGWSDEEDERRRSIKGFYYDTLERLFFLISTDCPSFIRHEIIGHSFDKKPIHSFIVGKQNPVGRVQKKNFTILSGLYGNEAGAFMTNYHLLQSICDDYKKPQASHVLQPYLKHYVFHFIPFANPDGITYSQMIHGKHIRNTQNLDCNDYRRRTTPTCCMGSNLNNNFKVYDYQVRIVDQCSDYHTHQYKMEAETTAITSYLEYTKPFALIDLHGDGNKIVLPDAQIGSNKYRSTKHLSLPTISLRRGLMKEFNYTYERGTNKEVNGISLEGSAINFAFHKFNTPFSVAIHMFKTPASMNRPNFEQQFLVYQDQVNFVFNHIINATLNYTGSEWSYESSGVGTTNIWWSFTISLTVLLTFHLIF</sequence>
<proteinExistence type="predicted"/>
<protein>
    <submittedName>
        <fullName evidence="2">Peptidase_M14 domain-containing protein</fullName>
    </submittedName>
</protein>
<dbReference type="WBParaSite" id="RSKR_0000665700.1">
    <property type="protein sequence ID" value="RSKR_0000665700.1"/>
    <property type="gene ID" value="RSKR_0000665700"/>
</dbReference>
<accession>A0AC35U1A1</accession>
<name>A0AC35U1A1_9BILA</name>
<reference evidence="2" key="1">
    <citation type="submission" date="2016-11" db="UniProtKB">
        <authorList>
            <consortium name="WormBaseParasite"/>
        </authorList>
    </citation>
    <scope>IDENTIFICATION</scope>
    <source>
        <strain evidence="2">KR3021</strain>
    </source>
</reference>
<evidence type="ECO:0000313" key="1">
    <source>
        <dbReference type="Proteomes" id="UP000095286"/>
    </source>
</evidence>
<evidence type="ECO:0000313" key="2">
    <source>
        <dbReference type="WBParaSite" id="RSKR_0000665700.1"/>
    </source>
</evidence>
<organism evidence="1 2">
    <name type="scientific">Rhabditophanes sp. KR3021</name>
    <dbReference type="NCBI Taxonomy" id="114890"/>
    <lineage>
        <taxon>Eukaryota</taxon>
        <taxon>Metazoa</taxon>
        <taxon>Ecdysozoa</taxon>
        <taxon>Nematoda</taxon>
        <taxon>Chromadorea</taxon>
        <taxon>Rhabditida</taxon>
        <taxon>Tylenchina</taxon>
        <taxon>Panagrolaimomorpha</taxon>
        <taxon>Strongyloidoidea</taxon>
        <taxon>Alloionematidae</taxon>
        <taxon>Rhabditophanes</taxon>
    </lineage>
</organism>